<proteinExistence type="predicted"/>
<dbReference type="STRING" id="1278298.GCA_000428685_02378"/>
<sequence length="193" mass="20610">MNAENAQPLTPQDVASALSRDLPELSEGIWSETPAATVPTATVGDVLALLDGEEREGPWVGLAETTTGSRALRRATAEALTDTAGESVPLDTVYELRLWRPLGHAEGGLLAHELRWINGAGSAEIRVETAPAGQGFSGAVGEPCWWRHNAYLQHHSAERTGSAPTMTSLEVFTQESEYGSTVFADELLTGKWG</sequence>
<reference evidence="1 2" key="1">
    <citation type="submission" date="2018-12" db="EMBL/GenBank/DDBJ databases">
        <authorList>
            <consortium name="Pathogen Informatics"/>
        </authorList>
    </citation>
    <scope>NUCLEOTIDE SEQUENCE [LARGE SCALE GENOMIC DNA]</scope>
    <source>
        <strain evidence="1 2">NCTC11923</strain>
    </source>
</reference>
<dbReference type="RefSeq" id="WP_051281503.1">
    <property type="nucleotide sequence ID" value="NZ_CBCRWE010000042.1"/>
</dbReference>
<accession>A0A448KBN6</accession>
<gene>
    <name evidence="1" type="ORF">NCTC11923_00992</name>
</gene>
<name>A0A448KBN6_9ACTO</name>
<keyword evidence="2" id="KW-1185">Reference proteome</keyword>
<dbReference type="KEGG" id="asla:NCTC11923_00992"/>
<organism evidence="1 2">
    <name type="scientific">Actinomyces slackii</name>
    <dbReference type="NCBI Taxonomy" id="52774"/>
    <lineage>
        <taxon>Bacteria</taxon>
        <taxon>Bacillati</taxon>
        <taxon>Actinomycetota</taxon>
        <taxon>Actinomycetes</taxon>
        <taxon>Actinomycetales</taxon>
        <taxon>Actinomycetaceae</taxon>
        <taxon>Actinomyces</taxon>
    </lineage>
</organism>
<dbReference type="AlphaFoldDB" id="A0A448KBN6"/>
<protein>
    <submittedName>
        <fullName evidence="1">Uncharacterized protein</fullName>
    </submittedName>
</protein>
<evidence type="ECO:0000313" key="2">
    <source>
        <dbReference type="Proteomes" id="UP000276899"/>
    </source>
</evidence>
<evidence type="ECO:0000313" key="1">
    <source>
        <dbReference type="EMBL" id="VEG74358.1"/>
    </source>
</evidence>
<dbReference type="EMBL" id="LR134363">
    <property type="protein sequence ID" value="VEG74358.1"/>
    <property type="molecule type" value="Genomic_DNA"/>
</dbReference>
<dbReference type="Proteomes" id="UP000276899">
    <property type="component" value="Chromosome"/>
</dbReference>